<sequence length="356" mass="39736">RDQEGQLLPRPRARRRPLHLGRPRAAPLHAALRRRAAGALLHPQLPQHGVALRRRGRHVLHLLHHWPRPRPLQDHRRRRGPRERRRRADAHPDAEGVAGVPGHRRHRVRVPVLHRAAGDTGHAAVVAAGGGDAEEGERDRDARHHLLLPLRGLLRLRGLRRRRAGEPAHRLRLLRALLARRLRQRLHRAPHPRRLPVLQPADLHRLGPLAGGEVPGQRLRVPDLRSEARAGPAALRAEPAAGLLPDGVRGQHDGAGRGVPLLQRGAGPAGRAHLLAAHHLPPRRDVLRAAPCPGMDADVGRAPGIQRRLLRRRDLRIRRLRPGRRPKEARLLARIVGHTATHRPLFVVVHVLPLAS</sequence>
<reference evidence="2" key="4">
    <citation type="submission" date="2019-03" db="UniProtKB">
        <authorList>
            <consortium name="EnsemblPlants"/>
        </authorList>
    </citation>
    <scope>IDENTIFICATION</scope>
</reference>
<reference evidence="3" key="2">
    <citation type="journal article" date="2017" name="Nat. Plants">
        <title>The Aegilops tauschii genome reveals multiple impacts of transposons.</title>
        <authorList>
            <person name="Zhao G."/>
            <person name="Zou C."/>
            <person name="Li K."/>
            <person name="Wang K."/>
            <person name="Li T."/>
            <person name="Gao L."/>
            <person name="Zhang X."/>
            <person name="Wang H."/>
            <person name="Yang Z."/>
            <person name="Liu X."/>
            <person name="Jiang W."/>
            <person name="Mao L."/>
            <person name="Kong X."/>
            <person name="Jiao Y."/>
            <person name="Jia J."/>
        </authorList>
    </citation>
    <scope>NUCLEOTIDE SEQUENCE [LARGE SCALE GENOMIC DNA]</scope>
    <source>
        <strain evidence="3">cv. AL8/78</strain>
    </source>
</reference>
<name>A0A453D5S8_AEGTS</name>
<dbReference type="Proteomes" id="UP000015105">
    <property type="component" value="Chromosome 2D"/>
</dbReference>
<dbReference type="EnsemblPlants" id="AET2Gv21098100.1">
    <property type="protein sequence ID" value="AET2Gv21098100.1"/>
    <property type="gene ID" value="AET2Gv21098100"/>
</dbReference>
<reference evidence="3" key="1">
    <citation type="journal article" date="2014" name="Science">
        <title>Ancient hybridizations among the ancestral genomes of bread wheat.</title>
        <authorList>
            <consortium name="International Wheat Genome Sequencing Consortium,"/>
            <person name="Marcussen T."/>
            <person name="Sandve S.R."/>
            <person name="Heier L."/>
            <person name="Spannagl M."/>
            <person name="Pfeifer M."/>
            <person name="Jakobsen K.S."/>
            <person name="Wulff B.B."/>
            <person name="Steuernagel B."/>
            <person name="Mayer K.F."/>
            <person name="Olsen O.A."/>
        </authorList>
    </citation>
    <scope>NUCLEOTIDE SEQUENCE [LARGE SCALE GENOMIC DNA]</scope>
    <source>
        <strain evidence="3">cv. AL8/78</strain>
    </source>
</reference>
<proteinExistence type="predicted"/>
<evidence type="ECO:0000313" key="2">
    <source>
        <dbReference type="EnsemblPlants" id="AET2Gv21098100.1"/>
    </source>
</evidence>
<reference evidence="2" key="3">
    <citation type="journal article" date="2017" name="Nature">
        <title>Genome sequence of the progenitor of the wheat D genome Aegilops tauschii.</title>
        <authorList>
            <person name="Luo M.C."/>
            <person name="Gu Y.Q."/>
            <person name="Puiu D."/>
            <person name="Wang H."/>
            <person name="Twardziok S.O."/>
            <person name="Deal K.R."/>
            <person name="Huo N."/>
            <person name="Zhu T."/>
            <person name="Wang L."/>
            <person name="Wang Y."/>
            <person name="McGuire P.E."/>
            <person name="Liu S."/>
            <person name="Long H."/>
            <person name="Ramasamy R.K."/>
            <person name="Rodriguez J.C."/>
            <person name="Van S.L."/>
            <person name="Yuan L."/>
            <person name="Wang Z."/>
            <person name="Xia Z."/>
            <person name="Xiao L."/>
            <person name="Anderson O.D."/>
            <person name="Ouyang S."/>
            <person name="Liang Y."/>
            <person name="Zimin A.V."/>
            <person name="Pertea G."/>
            <person name="Qi P."/>
            <person name="Bennetzen J.L."/>
            <person name="Dai X."/>
            <person name="Dawson M.W."/>
            <person name="Muller H.G."/>
            <person name="Kugler K."/>
            <person name="Rivarola-Duarte L."/>
            <person name="Spannagl M."/>
            <person name="Mayer K.F.X."/>
            <person name="Lu F.H."/>
            <person name="Bevan M.W."/>
            <person name="Leroy P."/>
            <person name="Li P."/>
            <person name="You F.M."/>
            <person name="Sun Q."/>
            <person name="Liu Z."/>
            <person name="Lyons E."/>
            <person name="Wicker T."/>
            <person name="Salzberg S.L."/>
            <person name="Devos K.M."/>
            <person name="Dvorak J."/>
        </authorList>
    </citation>
    <scope>NUCLEOTIDE SEQUENCE [LARGE SCALE GENOMIC DNA]</scope>
    <source>
        <strain evidence="2">cv. AL8/78</strain>
    </source>
</reference>
<evidence type="ECO:0000256" key="1">
    <source>
        <dbReference type="SAM" id="MobiDB-lite"/>
    </source>
</evidence>
<feature type="compositionally biased region" description="Basic residues" evidence="1">
    <location>
        <begin position="11"/>
        <end position="22"/>
    </location>
</feature>
<accession>A0A453D5S8</accession>
<dbReference type="AlphaFoldDB" id="A0A453D5S8"/>
<dbReference type="Gramene" id="AET2Gv21098100.1">
    <property type="protein sequence ID" value="AET2Gv21098100.1"/>
    <property type="gene ID" value="AET2Gv21098100"/>
</dbReference>
<reference evidence="2" key="5">
    <citation type="journal article" date="2021" name="G3 (Bethesda)">
        <title>Aegilops tauschii genome assembly Aet v5.0 features greater sequence contiguity and improved annotation.</title>
        <authorList>
            <person name="Wang L."/>
            <person name="Zhu T."/>
            <person name="Rodriguez J.C."/>
            <person name="Deal K.R."/>
            <person name="Dubcovsky J."/>
            <person name="McGuire P.E."/>
            <person name="Lux T."/>
            <person name="Spannagl M."/>
            <person name="Mayer K.F.X."/>
            <person name="Baldrich P."/>
            <person name="Meyers B.C."/>
            <person name="Huo N."/>
            <person name="Gu Y.Q."/>
            <person name="Zhou H."/>
            <person name="Devos K.M."/>
            <person name="Bennetzen J.L."/>
            <person name="Unver T."/>
            <person name="Budak H."/>
            <person name="Gulick P.J."/>
            <person name="Galiba G."/>
            <person name="Kalapos B."/>
            <person name="Nelson D.R."/>
            <person name="Li P."/>
            <person name="You F.M."/>
            <person name="Luo M.C."/>
            <person name="Dvorak J."/>
        </authorList>
    </citation>
    <scope>NUCLEOTIDE SEQUENCE [LARGE SCALE GENOMIC DNA]</scope>
    <source>
        <strain evidence="2">cv. AL8/78</strain>
    </source>
</reference>
<feature type="region of interest" description="Disordered" evidence="1">
    <location>
        <begin position="1"/>
        <end position="24"/>
    </location>
</feature>
<organism evidence="2 3">
    <name type="scientific">Aegilops tauschii subsp. strangulata</name>
    <name type="common">Goatgrass</name>
    <dbReference type="NCBI Taxonomy" id="200361"/>
    <lineage>
        <taxon>Eukaryota</taxon>
        <taxon>Viridiplantae</taxon>
        <taxon>Streptophyta</taxon>
        <taxon>Embryophyta</taxon>
        <taxon>Tracheophyta</taxon>
        <taxon>Spermatophyta</taxon>
        <taxon>Magnoliopsida</taxon>
        <taxon>Liliopsida</taxon>
        <taxon>Poales</taxon>
        <taxon>Poaceae</taxon>
        <taxon>BOP clade</taxon>
        <taxon>Pooideae</taxon>
        <taxon>Triticodae</taxon>
        <taxon>Triticeae</taxon>
        <taxon>Triticinae</taxon>
        <taxon>Aegilops</taxon>
    </lineage>
</organism>
<protein>
    <submittedName>
        <fullName evidence="2">Uncharacterized protein</fullName>
    </submittedName>
</protein>
<keyword evidence="3" id="KW-1185">Reference proteome</keyword>
<feature type="region of interest" description="Disordered" evidence="1">
    <location>
        <begin position="69"/>
        <end position="100"/>
    </location>
</feature>
<evidence type="ECO:0000313" key="3">
    <source>
        <dbReference type="Proteomes" id="UP000015105"/>
    </source>
</evidence>
<feature type="compositionally biased region" description="Basic residues" evidence="1">
    <location>
        <begin position="75"/>
        <end position="88"/>
    </location>
</feature>